<protein>
    <recommendedName>
        <fullName evidence="5">L-threonine aldolase</fullName>
        <ecNumber evidence="5">4.1.2.48</ecNumber>
    </recommendedName>
</protein>
<dbReference type="Pfam" id="PF01212">
    <property type="entry name" value="Beta_elim_lyase"/>
    <property type="match status" value="1"/>
</dbReference>
<dbReference type="InterPro" id="IPR026273">
    <property type="entry name" value="Low_specificity_L-TA_bact"/>
</dbReference>
<dbReference type="EMBL" id="CADIJQ010000006">
    <property type="protein sequence ID" value="CAB3719396.1"/>
    <property type="molecule type" value="Genomic_DNA"/>
</dbReference>
<proteinExistence type="inferred from homology"/>
<dbReference type="InterPro" id="IPR015421">
    <property type="entry name" value="PyrdxlP-dep_Trfase_major"/>
</dbReference>
<comment type="function">
    <text evidence="5">Catalyzes the cleavage of L-allo-threonine and L-threonine to glycine and acetaldehyde.</text>
</comment>
<dbReference type="PIRSF" id="PIRSF038940">
    <property type="entry name" value="Low_specificity_LTA"/>
    <property type="match status" value="1"/>
</dbReference>
<dbReference type="CDD" id="cd06502">
    <property type="entry name" value="TA_like"/>
    <property type="match status" value="1"/>
</dbReference>
<dbReference type="InterPro" id="IPR015422">
    <property type="entry name" value="PyrdxlP-dep_Trfase_small"/>
</dbReference>
<comment type="cofactor">
    <cofactor evidence="1 5">
        <name>pyridoxal 5'-phosphate</name>
        <dbReference type="ChEBI" id="CHEBI:597326"/>
    </cofactor>
</comment>
<feature type="domain" description="Aromatic amino acid beta-eliminating lyase/threonine aldolase" evidence="6">
    <location>
        <begin position="14"/>
        <end position="297"/>
    </location>
</feature>
<keyword evidence="4 5" id="KW-0663">Pyridoxal phosphate</keyword>
<sequence>MNTPSSVPALQQGFSSDNIAGASPEVMEALLRANAGQAPAYGADDGSLRVQRKLAEIFEHDVEVLLVPTGTAANSLSLAAMTPPWGAVLCHTQSHIANDECGAPEFFTNGARLMLLGGEAAKIDPVQLAAEARRKVGDVHSVQPSCVSITQATETGSVYTLDEIQAIGGICRDAGLPLHMDGARFANALVSLGCTPAEMTWKAGVEALSFGATKNGVLGAEAIVLFNPARARELAFRRKRGGHLFSKMRLLSAQMEAYLTDDLWLKNARQANAMATRLAAGMQGLPGVTLQGPADANILFCQLPAHAIDGLLEQGFRFYYDRWGPGVVRLVTSFATQEQEVDYFLSALRAQVA</sequence>
<dbReference type="Gene3D" id="3.40.640.10">
    <property type="entry name" value="Type I PLP-dependent aspartate aminotransferase-like (Major domain)"/>
    <property type="match status" value="1"/>
</dbReference>
<evidence type="ECO:0000256" key="4">
    <source>
        <dbReference type="ARBA" id="ARBA00022898"/>
    </source>
</evidence>
<evidence type="ECO:0000313" key="7">
    <source>
        <dbReference type="EMBL" id="CAB3719396.1"/>
    </source>
</evidence>
<dbReference type="AlphaFoldDB" id="A0A6S7A8H2"/>
<reference evidence="7 8" key="1">
    <citation type="submission" date="2020-04" db="EMBL/GenBank/DDBJ databases">
        <authorList>
            <person name="De Canck E."/>
        </authorList>
    </citation>
    <scope>NUCLEOTIDE SEQUENCE [LARGE SCALE GENOMIC DNA]</scope>
    <source>
        <strain evidence="7 8">LMG 3441</strain>
    </source>
</reference>
<dbReference type="RefSeq" id="WP_175170562.1">
    <property type="nucleotide sequence ID" value="NZ_CADIJQ010000006.1"/>
</dbReference>
<dbReference type="PANTHER" id="PTHR48097:SF5">
    <property type="entry name" value="LOW SPECIFICITY L-THREONINE ALDOLASE"/>
    <property type="match status" value="1"/>
</dbReference>
<dbReference type="InterPro" id="IPR001597">
    <property type="entry name" value="ArAA_b-elim_lyase/Thr_aldolase"/>
</dbReference>
<keyword evidence="8" id="KW-1185">Reference proteome</keyword>
<comment type="similarity">
    <text evidence="2 5">Belongs to the threonine aldolase family.</text>
</comment>
<dbReference type="GO" id="GO:0004793">
    <property type="term" value="F:threonine aldolase activity"/>
    <property type="evidence" value="ECO:0007669"/>
    <property type="project" value="UniProtKB-UniRule"/>
</dbReference>
<dbReference type="Proteomes" id="UP000494269">
    <property type="component" value="Unassembled WGS sequence"/>
</dbReference>
<comment type="catalytic activity">
    <reaction evidence="5">
        <text>L-threonine = acetaldehyde + glycine</text>
        <dbReference type="Rhea" id="RHEA:19625"/>
        <dbReference type="ChEBI" id="CHEBI:15343"/>
        <dbReference type="ChEBI" id="CHEBI:57305"/>
        <dbReference type="ChEBI" id="CHEBI:57926"/>
        <dbReference type="EC" id="4.1.2.48"/>
    </reaction>
</comment>
<gene>
    <name evidence="7" type="primary">ltaE_2</name>
    <name evidence="7" type="ORF">LMG3441_03678</name>
</gene>
<keyword evidence="5 7" id="KW-0456">Lyase</keyword>
<dbReference type="Gene3D" id="3.90.1150.10">
    <property type="entry name" value="Aspartate Aminotransferase, domain 1"/>
    <property type="match status" value="1"/>
</dbReference>
<accession>A0A6S7A8H2</accession>
<evidence type="ECO:0000256" key="5">
    <source>
        <dbReference type="PIRNR" id="PIRNR038940"/>
    </source>
</evidence>
<dbReference type="EC" id="4.1.2.48" evidence="5"/>
<comment type="catalytic activity">
    <reaction evidence="5">
        <text>L-allo-threonine = acetaldehyde + glycine</text>
        <dbReference type="Rhea" id="RHEA:26209"/>
        <dbReference type="ChEBI" id="CHEBI:15343"/>
        <dbReference type="ChEBI" id="CHEBI:57305"/>
        <dbReference type="ChEBI" id="CHEBI:58585"/>
        <dbReference type="EC" id="4.1.2.48"/>
    </reaction>
</comment>
<evidence type="ECO:0000256" key="1">
    <source>
        <dbReference type="ARBA" id="ARBA00001933"/>
    </source>
</evidence>
<dbReference type="InterPro" id="IPR015424">
    <property type="entry name" value="PyrdxlP-dep_Trfase"/>
</dbReference>
<dbReference type="GO" id="GO:0006567">
    <property type="term" value="P:L-threonine catabolic process"/>
    <property type="evidence" value="ECO:0007669"/>
    <property type="project" value="UniProtKB-UniRule"/>
</dbReference>
<dbReference type="SUPFAM" id="SSF53383">
    <property type="entry name" value="PLP-dependent transferases"/>
    <property type="match status" value="1"/>
</dbReference>
<dbReference type="PANTHER" id="PTHR48097">
    <property type="entry name" value="L-THREONINE ALDOLASE-RELATED"/>
    <property type="match status" value="1"/>
</dbReference>
<evidence type="ECO:0000256" key="3">
    <source>
        <dbReference type="ARBA" id="ARBA00011881"/>
    </source>
</evidence>
<comment type="subunit">
    <text evidence="3">Homotetramer.</text>
</comment>
<evidence type="ECO:0000313" key="8">
    <source>
        <dbReference type="Proteomes" id="UP000494269"/>
    </source>
</evidence>
<evidence type="ECO:0000256" key="2">
    <source>
        <dbReference type="ARBA" id="ARBA00006966"/>
    </source>
</evidence>
<organism evidence="7 8">
    <name type="scientific">Achromobacter kerstersii</name>
    <dbReference type="NCBI Taxonomy" id="1353890"/>
    <lineage>
        <taxon>Bacteria</taxon>
        <taxon>Pseudomonadati</taxon>
        <taxon>Pseudomonadota</taxon>
        <taxon>Betaproteobacteria</taxon>
        <taxon>Burkholderiales</taxon>
        <taxon>Alcaligenaceae</taxon>
        <taxon>Achromobacter</taxon>
    </lineage>
</organism>
<name>A0A6S7A8H2_9BURK</name>
<evidence type="ECO:0000259" key="6">
    <source>
        <dbReference type="Pfam" id="PF01212"/>
    </source>
</evidence>